<feature type="domain" description="GH18" evidence="2">
    <location>
        <begin position="251"/>
        <end position="566"/>
    </location>
</feature>
<dbReference type="GO" id="GO:0005975">
    <property type="term" value="P:carbohydrate metabolic process"/>
    <property type="evidence" value="ECO:0007669"/>
    <property type="project" value="InterPro"/>
</dbReference>
<sequence length="566" mass="64276">MKNKKLVLPLIFTVGIFIIVAAVFIIKKNMPCNDYMNLAEYYGESEKGYTVIAEENINKNKALYEDGHIYLDDEFVSGVLNKRFYWDANENLLIYTTATSVIKAGLDSKTYDINKSSNTKDYVIAKLRGDKLYIALDFIKEYTALEYKTYKNPNRVVLTYKFGDKQKWVQADEEAKLRFEPSIKSRILIDVKKKDKLRILEENTDKSGFDKVLSESGVIGYIKMSSLGDTYEYVPKTDFVEETYPHTLLSGKVNLLWHQVTTQSANANLTNVLSGTKKVNVIAPTWFGTSDNNGNISSIASYDYVEKAHSMGIQVWGLCNDFAPDMKIGKVLSRTSCRERLEKNLLAEAIRYSLDGINIDFENVKKANGDDFIQFVRELGIMCRNNGIVLSIDNYPPASYSAYYSRNEQAAVADYVITMAYDEFYSGSKEAGPVSSISYVRNASENILKEVPANQSIIGLPFYSRLWKETTKNGETKLSSEACSMKYAEELISDAKAELKWNEQTGLEYAEYTKDNALYKIWLENSKSLAMKLETVNSHKMAGAAFWKAGMEKKNVWDTIEKYMAQ</sequence>
<name>A0AAW3JU80_9FIRM</name>
<evidence type="ECO:0000313" key="3">
    <source>
        <dbReference type="EMBL" id="KQC85259.1"/>
    </source>
</evidence>
<organism evidence="3 4">
    <name type="scientific">Butyribacter intestini</name>
    <dbReference type="NCBI Taxonomy" id="1703332"/>
    <lineage>
        <taxon>Bacteria</taxon>
        <taxon>Bacillati</taxon>
        <taxon>Bacillota</taxon>
        <taxon>Clostridia</taxon>
        <taxon>Lachnospirales</taxon>
        <taxon>Lachnospiraceae</taxon>
        <taxon>Butyribacter</taxon>
    </lineage>
</organism>
<dbReference type="Proteomes" id="UP000050833">
    <property type="component" value="Unassembled WGS sequence"/>
</dbReference>
<keyword evidence="4" id="KW-1185">Reference proteome</keyword>
<dbReference type="SUPFAM" id="SSF51445">
    <property type="entry name" value="(Trans)glycosidases"/>
    <property type="match status" value="1"/>
</dbReference>
<comment type="caution">
    <text evidence="3">The sequence shown here is derived from an EMBL/GenBank/DDBJ whole genome shotgun (WGS) entry which is preliminary data.</text>
</comment>
<dbReference type="RefSeq" id="WP_055944989.1">
    <property type="nucleotide sequence ID" value="NZ_JAQDCV010000007.1"/>
</dbReference>
<feature type="transmembrane region" description="Helical" evidence="1">
    <location>
        <begin position="7"/>
        <end position="26"/>
    </location>
</feature>
<dbReference type="InterPro" id="IPR017853">
    <property type="entry name" value="GH"/>
</dbReference>
<keyword evidence="1" id="KW-0812">Transmembrane</keyword>
<dbReference type="InterPro" id="IPR001223">
    <property type="entry name" value="Glyco_hydro18_cat"/>
</dbReference>
<proteinExistence type="predicted"/>
<dbReference type="AlphaFoldDB" id="A0AAW3JU80"/>
<keyword evidence="1" id="KW-0472">Membrane</keyword>
<dbReference type="InterPro" id="IPR011583">
    <property type="entry name" value="Chitinase_II/V-like_cat"/>
</dbReference>
<gene>
    <name evidence="3" type="ORF">APZ18_11260</name>
</gene>
<dbReference type="PANTHER" id="PTHR46066">
    <property type="entry name" value="CHITINASE DOMAIN-CONTAINING PROTEIN 1 FAMILY MEMBER"/>
    <property type="match status" value="1"/>
</dbReference>
<dbReference type="InterPro" id="IPR029070">
    <property type="entry name" value="Chitinase_insertion_sf"/>
</dbReference>
<dbReference type="Gene3D" id="3.20.20.80">
    <property type="entry name" value="Glycosidases"/>
    <property type="match status" value="1"/>
</dbReference>
<dbReference type="SMART" id="SM00636">
    <property type="entry name" value="Glyco_18"/>
    <property type="match status" value="1"/>
</dbReference>
<protein>
    <recommendedName>
        <fullName evidence="2">GH18 domain-containing protein</fullName>
    </recommendedName>
</protein>
<dbReference type="PANTHER" id="PTHR46066:SF2">
    <property type="entry name" value="CHITINASE DOMAIN-CONTAINING PROTEIN 1"/>
    <property type="match status" value="1"/>
</dbReference>
<evidence type="ECO:0000259" key="2">
    <source>
        <dbReference type="PROSITE" id="PS51910"/>
    </source>
</evidence>
<dbReference type="GO" id="GO:0008061">
    <property type="term" value="F:chitin binding"/>
    <property type="evidence" value="ECO:0007669"/>
    <property type="project" value="InterPro"/>
</dbReference>
<keyword evidence="1" id="KW-1133">Transmembrane helix</keyword>
<dbReference type="Gene3D" id="3.10.50.10">
    <property type="match status" value="1"/>
</dbReference>
<evidence type="ECO:0000256" key="1">
    <source>
        <dbReference type="SAM" id="Phobius"/>
    </source>
</evidence>
<dbReference type="Pfam" id="PF00704">
    <property type="entry name" value="Glyco_hydro_18"/>
    <property type="match status" value="1"/>
</dbReference>
<dbReference type="PROSITE" id="PS51910">
    <property type="entry name" value="GH18_2"/>
    <property type="match status" value="1"/>
</dbReference>
<reference evidence="3 4" key="1">
    <citation type="submission" date="2015-10" db="EMBL/GenBank/DDBJ databases">
        <title>Butyribacter intestini gen. nov., sp. nov., a butyric acid-producing bacterium of the family Lachnospiraceae isolated from the human faeces.</title>
        <authorList>
            <person name="Zou Y."/>
            <person name="Xue W."/>
            <person name="Luo G."/>
            <person name="Lv M."/>
        </authorList>
    </citation>
    <scope>NUCLEOTIDE SEQUENCE [LARGE SCALE GENOMIC DNA]</scope>
    <source>
        <strain evidence="3 4">TF01-11</strain>
    </source>
</reference>
<accession>A0AAW3JU80</accession>
<evidence type="ECO:0000313" key="4">
    <source>
        <dbReference type="Proteomes" id="UP000050833"/>
    </source>
</evidence>
<dbReference type="EMBL" id="LLKB01000005">
    <property type="protein sequence ID" value="KQC85259.1"/>
    <property type="molecule type" value="Genomic_DNA"/>
</dbReference>